<dbReference type="EMBL" id="FORY01000038">
    <property type="protein sequence ID" value="SFK14054.1"/>
    <property type="molecule type" value="Genomic_DNA"/>
</dbReference>
<feature type="domain" description="Inosine/uridine-preferring nucleoside hydrolase" evidence="3">
    <location>
        <begin position="3"/>
        <end position="282"/>
    </location>
</feature>
<name>A0A1I3X377_9RHOB</name>
<dbReference type="InterPro" id="IPR036452">
    <property type="entry name" value="Ribo_hydro-like"/>
</dbReference>
<dbReference type="GO" id="GO:0008477">
    <property type="term" value="F:purine nucleosidase activity"/>
    <property type="evidence" value="ECO:0007669"/>
    <property type="project" value="TreeGrafter"/>
</dbReference>
<dbReference type="InterPro" id="IPR023186">
    <property type="entry name" value="IUNH"/>
</dbReference>
<dbReference type="PANTHER" id="PTHR12304:SF4">
    <property type="entry name" value="URIDINE NUCLEOSIDASE"/>
    <property type="match status" value="1"/>
</dbReference>
<evidence type="ECO:0000259" key="3">
    <source>
        <dbReference type="Pfam" id="PF01156"/>
    </source>
</evidence>
<dbReference type="GO" id="GO:0005829">
    <property type="term" value="C:cytosol"/>
    <property type="evidence" value="ECO:0007669"/>
    <property type="project" value="TreeGrafter"/>
</dbReference>
<dbReference type="AlphaFoldDB" id="A0A1I3X377"/>
<organism evidence="4 5">
    <name type="scientific">Celeribacter halophilus</name>
    <dbReference type="NCBI Taxonomy" id="576117"/>
    <lineage>
        <taxon>Bacteria</taxon>
        <taxon>Pseudomonadati</taxon>
        <taxon>Pseudomonadota</taxon>
        <taxon>Alphaproteobacteria</taxon>
        <taxon>Rhodobacterales</taxon>
        <taxon>Roseobacteraceae</taxon>
        <taxon>Celeribacter</taxon>
    </lineage>
</organism>
<dbReference type="Pfam" id="PF01156">
    <property type="entry name" value="IU_nuc_hydro"/>
    <property type="match status" value="1"/>
</dbReference>
<evidence type="ECO:0000256" key="1">
    <source>
        <dbReference type="ARBA" id="ARBA00022801"/>
    </source>
</evidence>
<dbReference type="GO" id="GO:0045437">
    <property type="term" value="F:uridine nucleosidase activity"/>
    <property type="evidence" value="ECO:0007669"/>
    <property type="project" value="UniProtKB-ARBA"/>
</dbReference>
<evidence type="ECO:0000256" key="2">
    <source>
        <dbReference type="ARBA" id="ARBA00023295"/>
    </source>
</evidence>
<accession>A0A1I3X377</accession>
<keyword evidence="2" id="KW-0326">Glycosidase</keyword>
<proteinExistence type="predicted"/>
<dbReference type="GeneID" id="98667210"/>
<reference evidence="4 5" key="1">
    <citation type="submission" date="2016-10" db="EMBL/GenBank/DDBJ databases">
        <authorList>
            <person name="de Groot N.N."/>
        </authorList>
    </citation>
    <scope>NUCLEOTIDE SEQUENCE [LARGE SCALE GENOMIC DNA]</scope>
    <source>
        <strain evidence="4 5">CGMCC 1.8891</strain>
    </source>
</reference>
<dbReference type="InterPro" id="IPR015910">
    <property type="entry name" value="I/U_nuclsd_hydro_CS"/>
</dbReference>
<keyword evidence="1 4" id="KW-0378">Hydrolase</keyword>
<keyword evidence="5" id="KW-1185">Reference proteome</keyword>
<dbReference type="InterPro" id="IPR001910">
    <property type="entry name" value="Inosine/uridine_hydrolase_dom"/>
</dbReference>
<dbReference type="RefSeq" id="WP_066601461.1">
    <property type="nucleotide sequence ID" value="NZ_FORY01000038.1"/>
</dbReference>
<evidence type="ECO:0000313" key="4">
    <source>
        <dbReference type="EMBL" id="SFK14054.1"/>
    </source>
</evidence>
<dbReference type="Gene3D" id="3.90.245.10">
    <property type="entry name" value="Ribonucleoside hydrolase-like"/>
    <property type="match status" value="1"/>
</dbReference>
<dbReference type="SUPFAM" id="SSF53590">
    <property type="entry name" value="Nucleoside hydrolase"/>
    <property type="match status" value="1"/>
</dbReference>
<dbReference type="GO" id="GO:0006152">
    <property type="term" value="P:purine nucleoside catabolic process"/>
    <property type="evidence" value="ECO:0007669"/>
    <property type="project" value="TreeGrafter"/>
</dbReference>
<evidence type="ECO:0000313" key="5">
    <source>
        <dbReference type="Proteomes" id="UP000183299"/>
    </source>
</evidence>
<dbReference type="PROSITE" id="PS01247">
    <property type="entry name" value="IUNH"/>
    <property type="match status" value="1"/>
</dbReference>
<dbReference type="STRING" id="576117.SAMN04488138_1389"/>
<gene>
    <name evidence="4" type="ORF">SAMN04488138_1389</name>
</gene>
<sequence>MTVIIDTDPGIDDAIAILYALRQSDLDVVALTTVAGNIGLSVTTHNAGRICALAEMNVPVHAGAAAPLGKEVRPETGIHGNDGLGGVAFPDPVHPVASDDAVAAMIQILTAHPPQSVDLFCLGPLTNLAILLEQAPDTAKRIRRVIAMGGAVDEPGNVGPKSEFNIAHDPHAAAKVLASGLSFTLIPLDATRQFRADKDYINALRDVGSAASVASGDLIAAYFAATDGTESRPLHDPCVPLLAKHRDMFRIDPRDLGVDIETGALVPGPHRISVAMGLDANRLRAALLAGLSD</sequence>
<protein>
    <submittedName>
        <fullName evidence="4">Pyrimidine-specific ribonucleoside hydrolase</fullName>
    </submittedName>
</protein>
<dbReference type="PANTHER" id="PTHR12304">
    <property type="entry name" value="INOSINE-URIDINE PREFERRING NUCLEOSIDE HYDROLASE"/>
    <property type="match status" value="1"/>
</dbReference>
<dbReference type="Proteomes" id="UP000183299">
    <property type="component" value="Unassembled WGS sequence"/>
</dbReference>